<dbReference type="InterPro" id="IPR052556">
    <property type="entry name" value="PolySynth_Transporter"/>
</dbReference>
<evidence type="ECO:0000313" key="7">
    <source>
        <dbReference type="Proteomes" id="UP000186079"/>
    </source>
</evidence>
<sequence length="347" mass="38509">MSTAFTLMVMASFVSFVLLSGLVLLLEESYENRIYIFVISMGIIFQAFSVVEYNFQSQVKAKYSSIAKSLSLVVSAATKILLVWLEAGLIFFAASYLLDFVVTAAILLAMNFKKSQPNFFCGYDSSLLRPLLKSAWPMMLSAISVSLYSRIDQIMLKSMVGLHELGVYAAAIKVFEGWMIVPYVISISLLPAIVRFKAAESKSYEKNMAILFAFLFWSSALVALFFSFFGEFVISMTFGSKYLDSASILVVVMWSATFAALGSITARYLTVEGMESKILSRTLVGLIVNVLLNLVLIPVYGVQGAAISTMVTLFVANYLINYFDRDLKQLVSICNRSLTLGLVRNEK</sequence>
<dbReference type="AlphaFoldDB" id="A0A1N6WYR2"/>
<evidence type="ECO:0000256" key="3">
    <source>
        <dbReference type="ARBA" id="ARBA00022989"/>
    </source>
</evidence>
<evidence type="ECO:0000256" key="1">
    <source>
        <dbReference type="ARBA" id="ARBA00004141"/>
    </source>
</evidence>
<feature type="transmembrane region" description="Helical" evidence="5">
    <location>
        <begin position="246"/>
        <end position="266"/>
    </location>
</feature>
<feature type="transmembrane region" description="Helical" evidence="5">
    <location>
        <begin position="305"/>
        <end position="323"/>
    </location>
</feature>
<dbReference type="CDD" id="cd13128">
    <property type="entry name" value="MATE_Wzx_like"/>
    <property type="match status" value="1"/>
</dbReference>
<evidence type="ECO:0000256" key="4">
    <source>
        <dbReference type="ARBA" id="ARBA00023136"/>
    </source>
</evidence>
<evidence type="ECO:0000313" key="6">
    <source>
        <dbReference type="EMBL" id="SIQ95161.1"/>
    </source>
</evidence>
<dbReference type="PANTHER" id="PTHR43424:SF1">
    <property type="entry name" value="LOCUS PUTATIVE PROTEIN 1-RELATED"/>
    <property type="match status" value="1"/>
</dbReference>
<dbReference type="EMBL" id="FTMC01000012">
    <property type="protein sequence ID" value="SIQ95161.1"/>
    <property type="molecule type" value="Genomic_DNA"/>
</dbReference>
<proteinExistence type="predicted"/>
<evidence type="ECO:0000256" key="5">
    <source>
        <dbReference type="SAM" id="Phobius"/>
    </source>
</evidence>
<dbReference type="Proteomes" id="UP000186079">
    <property type="component" value="Unassembled WGS sequence"/>
</dbReference>
<name>A0A1N6WYR2_9PSED</name>
<feature type="transmembrane region" description="Helical" evidence="5">
    <location>
        <begin position="32"/>
        <end position="53"/>
    </location>
</feature>
<feature type="transmembrane region" description="Helical" evidence="5">
    <location>
        <begin position="208"/>
        <end position="234"/>
    </location>
</feature>
<keyword evidence="2 5" id="KW-0812">Transmembrane</keyword>
<gene>
    <name evidence="6" type="ORF">SAMN05421672_11264</name>
</gene>
<dbReference type="Pfam" id="PF01943">
    <property type="entry name" value="Polysacc_synt"/>
    <property type="match status" value="1"/>
</dbReference>
<keyword evidence="3 5" id="KW-1133">Transmembrane helix</keyword>
<reference evidence="6 7" key="1">
    <citation type="submission" date="2017-01" db="EMBL/GenBank/DDBJ databases">
        <authorList>
            <person name="Mah S.A."/>
            <person name="Swanson W.J."/>
            <person name="Moy G.W."/>
            <person name="Vacquier V.D."/>
        </authorList>
    </citation>
    <scope>NUCLEOTIDE SEQUENCE [LARGE SCALE GENOMIC DNA]</scope>
    <source>
        <strain evidence="6 7">ATCC 29606</strain>
    </source>
</reference>
<evidence type="ECO:0000256" key="2">
    <source>
        <dbReference type="ARBA" id="ARBA00022692"/>
    </source>
</evidence>
<feature type="transmembrane region" description="Helical" evidence="5">
    <location>
        <begin position="7"/>
        <end position="26"/>
    </location>
</feature>
<comment type="subcellular location">
    <subcellularLocation>
        <location evidence="1">Membrane</location>
        <topology evidence="1">Multi-pass membrane protein</topology>
    </subcellularLocation>
</comment>
<dbReference type="InterPro" id="IPR002797">
    <property type="entry name" value="Polysacc_synth"/>
</dbReference>
<accession>A0A1N6WYR2</accession>
<keyword evidence="4 5" id="KW-0472">Membrane</keyword>
<feature type="transmembrane region" description="Helical" evidence="5">
    <location>
        <begin position="278"/>
        <end position="299"/>
    </location>
</feature>
<protein>
    <submittedName>
        <fullName evidence="6">Polysaccharide biosynthesis protein</fullName>
    </submittedName>
</protein>
<feature type="transmembrane region" description="Helical" evidence="5">
    <location>
        <begin position="90"/>
        <end position="110"/>
    </location>
</feature>
<organism evidence="6 7">
    <name type="scientific">Pseudomonas flexibilis</name>
    <dbReference type="NCBI Taxonomy" id="706570"/>
    <lineage>
        <taxon>Bacteria</taxon>
        <taxon>Pseudomonadati</taxon>
        <taxon>Pseudomonadota</taxon>
        <taxon>Gammaproteobacteria</taxon>
        <taxon>Pseudomonadales</taxon>
        <taxon>Pseudomonadaceae</taxon>
        <taxon>Pseudomonas</taxon>
    </lineage>
</organism>
<dbReference type="GO" id="GO:0016020">
    <property type="term" value="C:membrane"/>
    <property type="evidence" value="ECO:0007669"/>
    <property type="project" value="UniProtKB-SubCell"/>
</dbReference>
<dbReference type="PANTHER" id="PTHR43424">
    <property type="entry name" value="LOCUS PUTATIVE PROTEIN 1-RELATED"/>
    <property type="match status" value="1"/>
</dbReference>